<comment type="caution">
    <text evidence="1">The sequence shown here is derived from an EMBL/GenBank/DDBJ whole genome shotgun (WGS) entry which is preliminary data.</text>
</comment>
<accession>A0ACB9TNA0</accession>
<organism evidence="1 2">
    <name type="scientific">Holotrichia oblita</name>
    <name type="common">Chafer beetle</name>
    <dbReference type="NCBI Taxonomy" id="644536"/>
    <lineage>
        <taxon>Eukaryota</taxon>
        <taxon>Metazoa</taxon>
        <taxon>Ecdysozoa</taxon>
        <taxon>Arthropoda</taxon>
        <taxon>Hexapoda</taxon>
        <taxon>Insecta</taxon>
        <taxon>Pterygota</taxon>
        <taxon>Neoptera</taxon>
        <taxon>Endopterygota</taxon>
        <taxon>Coleoptera</taxon>
        <taxon>Polyphaga</taxon>
        <taxon>Scarabaeiformia</taxon>
        <taxon>Scarabaeidae</taxon>
        <taxon>Melolonthinae</taxon>
        <taxon>Holotrichia</taxon>
    </lineage>
</organism>
<dbReference type="Proteomes" id="UP001056778">
    <property type="component" value="Chromosome 2"/>
</dbReference>
<keyword evidence="1" id="KW-0540">Nuclease</keyword>
<keyword evidence="1" id="KW-0255">Endonuclease</keyword>
<sequence>MQNIFWLIKKKNKRLSSCRVFAEHAIGILKQRFRQLYHLKTRHISLLLHQIKACCVLHNLASEDDLQYFEEQKVTSDEEEEDEKEEDNNIDTLNDSKNTRKLLRDLLSSTL</sequence>
<dbReference type="EMBL" id="CM043016">
    <property type="protein sequence ID" value="KAI4468266.1"/>
    <property type="molecule type" value="Genomic_DNA"/>
</dbReference>
<keyword evidence="2" id="KW-1185">Reference proteome</keyword>
<keyword evidence="1" id="KW-0378">Hydrolase</keyword>
<protein>
    <submittedName>
        <fullName evidence="1">Dde superfamily endonuclease</fullName>
    </submittedName>
</protein>
<evidence type="ECO:0000313" key="1">
    <source>
        <dbReference type="EMBL" id="KAI4468266.1"/>
    </source>
</evidence>
<evidence type="ECO:0000313" key="2">
    <source>
        <dbReference type="Proteomes" id="UP001056778"/>
    </source>
</evidence>
<gene>
    <name evidence="1" type="ORF">MML48_2g00004024</name>
</gene>
<name>A0ACB9TNA0_HOLOL</name>
<reference evidence="1" key="1">
    <citation type="submission" date="2022-04" db="EMBL/GenBank/DDBJ databases">
        <title>Chromosome-scale genome assembly of Holotrichia oblita Faldermann.</title>
        <authorList>
            <person name="Rongchong L."/>
        </authorList>
    </citation>
    <scope>NUCLEOTIDE SEQUENCE</scope>
    <source>
        <strain evidence="1">81SQS9</strain>
    </source>
</reference>
<proteinExistence type="predicted"/>